<dbReference type="FunFam" id="1.20.140.10:FF:000013">
    <property type="entry name" value="Acyl-coenzyme A oxidase"/>
    <property type="match status" value="1"/>
</dbReference>
<dbReference type="Pfam" id="PF01756">
    <property type="entry name" value="ACOX"/>
    <property type="match status" value="1"/>
</dbReference>
<dbReference type="PANTHER" id="PTHR10909">
    <property type="entry name" value="ELECTRON TRANSPORT OXIDOREDUCTASE"/>
    <property type="match status" value="1"/>
</dbReference>
<dbReference type="AlphaFoldDB" id="A0A9K3PA03"/>
<sequence>MYNDTNTTNATTVSTINPDLLKERQQATFDVERITHMLDGSVSNTDRRRYLEAIIQRDPTGVFDNSNNQYLHRTDRHVRSMAKGVRLIELCRKLGIGNNDDCSGEIIQSPDFQTLLEAVADDIPLALHWVMFQPNIVSLCDEQQQAEWLPLCRDWRMIGCYAQTELGHGSNIRSLETTATFLKQTDGGMPGGSWIIHSPTLTSTKFWPGTLGRTANHAMVIARLIDGNGIDRGIHNFLVPLRSMEDHTLLKGVTTGDIGPKIGYNNMDNGYAQFNHVVIPRRNMAMRFASVDEDGNYTRNNNNDAASKVAYITMMQVRAMIVNGASKALAMACTITLRYSAVRKQGFAEDGKTEVQILDYTQQQHRILPLLAASYAFFFTGRKLWKQLKDIERNLIAASGGASDNVNQQSSVSKEQVSDIHATSSALKSFTTMVTADGIEECRKACGGHGYLSCSGLPELFTSYLQSPTVEGDNHMLPQQVIRVLLKLVQAVQQQPQQQNTNLDKYKSCNSYALVPSLQAIIQGRSEQCAAITAQDLCQLSTLLLALRHRSARLLLAVSYQLERDMTETGCSLPTAWNHALVAMAKASKAYSQFLLLQDFVKGSLQEQQNKVIGLPEVNVLSDLAKLLALCWIEKDMGDFLVDGYMRPEHASWIELNVLQYLSIVRKNAVALVDARDFSDFRLKSVLGRYDGNVYPYIMEAAQKDPLNAVEPGPAYEAALKRLVQGGVGVYSGTASRL</sequence>
<keyword evidence="9" id="KW-0576">Peroxisome</keyword>
<evidence type="ECO:0000259" key="14">
    <source>
        <dbReference type="Pfam" id="PF22924"/>
    </source>
</evidence>
<evidence type="ECO:0000259" key="12">
    <source>
        <dbReference type="Pfam" id="PF02770"/>
    </source>
</evidence>
<evidence type="ECO:0000256" key="6">
    <source>
        <dbReference type="ARBA" id="ARBA00022832"/>
    </source>
</evidence>
<organism evidence="15 16">
    <name type="scientific">Nitzschia inconspicua</name>
    <dbReference type="NCBI Taxonomy" id="303405"/>
    <lineage>
        <taxon>Eukaryota</taxon>
        <taxon>Sar</taxon>
        <taxon>Stramenopiles</taxon>
        <taxon>Ochrophyta</taxon>
        <taxon>Bacillariophyta</taxon>
        <taxon>Bacillariophyceae</taxon>
        <taxon>Bacillariophycidae</taxon>
        <taxon>Bacillariales</taxon>
        <taxon>Bacillariaceae</taxon>
        <taxon>Nitzschia</taxon>
    </lineage>
</organism>
<feature type="domain" description="Acyl-CoA oxidase C-alpha1" evidence="14">
    <location>
        <begin position="311"/>
        <end position="486"/>
    </location>
</feature>
<keyword evidence="16" id="KW-1185">Reference proteome</keyword>
<dbReference type="OrthoDB" id="538336at2759"/>
<evidence type="ECO:0000259" key="13">
    <source>
        <dbReference type="Pfam" id="PF14749"/>
    </source>
</evidence>
<feature type="domain" description="Acyl-CoA oxidase C-terminal" evidence="11">
    <location>
        <begin position="540"/>
        <end position="724"/>
    </location>
</feature>
<evidence type="ECO:0000256" key="9">
    <source>
        <dbReference type="ARBA" id="ARBA00023140"/>
    </source>
</evidence>
<dbReference type="GO" id="GO:0033540">
    <property type="term" value="P:fatty acid beta-oxidation using acyl-CoA oxidase"/>
    <property type="evidence" value="ECO:0007669"/>
    <property type="project" value="TreeGrafter"/>
</dbReference>
<comment type="caution">
    <text evidence="15">The sequence shown here is derived from an EMBL/GenBank/DDBJ whole genome shotgun (WGS) entry which is preliminary data.</text>
</comment>
<reference evidence="15" key="2">
    <citation type="submission" date="2021-04" db="EMBL/GenBank/DDBJ databases">
        <authorList>
            <person name="Podell S."/>
        </authorList>
    </citation>
    <scope>NUCLEOTIDE SEQUENCE</scope>
    <source>
        <strain evidence="15">Hildebrandi</strain>
    </source>
</reference>
<dbReference type="InterPro" id="IPR002655">
    <property type="entry name" value="Acyl-CoA_oxidase_C"/>
</dbReference>
<gene>
    <name evidence="15" type="ORF">IV203_024978</name>
</gene>
<dbReference type="InterPro" id="IPR055060">
    <property type="entry name" value="ACOX_C_alpha1"/>
</dbReference>
<evidence type="ECO:0000259" key="11">
    <source>
        <dbReference type="Pfam" id="PF01756"/>
    </source>
</evidence>
<dbReference type="Pfam" id="PF14749">
    <property type="entry name" value="Acyl-CoA_ox_N"/>
    <property type="match status" value="1"/>
</dbReference>
<dbReference type="InterPro" id="IPR029320">
    <property type="entry name" value="Acyl-CoA_ox_N"/>
</dbReference>
<dbReference type="PIRSF" id="PIRSF000168">
    <property type="entry name" value="Acyl-CoA_oxidase"/>
    <property type="match status" value="1"/>
</dbReference>
<dbReference type="InterPro" id="IPR012258">
    <property type="entry name" value="Acyl-CoA_oxidase"/>
</dbReference>
<dbReference type="Proteomes" id="UP000693970">
    <property type="component" value="Unassembled WGS sequence"/>
</dbReference>
<dbReference type="EMBL" id="JAGRRH010000029">
    <property type="protein sequence ID" value="KAG7339928.1"/>
    <property type="molecule type" value="Genomic_DNA"/>
</dbReference>
<keyword evidence="5 10" id="KW-0274">FAD</keyword>
<keyword evidence="7" id="KW-0560">Oxidoreductase</keyword>
<evidence type="ECO:0000256" key="5">
    <source>
        <dbReference type="ARBA" id="ARBA00022827"/>
    </source>
</evidence>
<evidence type="ECO:0000256" key="8">
    <source>
        <dbReference type="ARBA" id="ARBA00023098"/>
    </source>
</evidence>
<keyword evidence="4 10" id="KW-0285">Flavoprotein</keyword>
<dbReference type="GO" id="GO:0071949">
    <property type="term" value="F:FAD binding"/>
    <property type="evidence" value="ECO:0007669"/>
    <property type="project" value="InterPro"/>
</dbReference>
<evidence type="ECO:0000256" key="3">
    <source>
        <dbReference type="ARBA" id="ARBA00006288"/>
    </source>
</evidence>
<dbReference type="FunFam" id="2.40.110.10:FF:000003">
    <property type="entry name" value="Acyl-coenzyme A oxidase"/>
    <property type="match status" value="1"/>
</dbReference>
<comment type="subcellular location">
    <subcellularLocation>
        <location evidence="2">Peroxisome</location>
    </subcellularLocation>
</comment>
<dbReference type="Pfam" id="PF02770">
    <property type="entry name" value="Acyl-CoA_dh_M"/>
    <property type="match status" value="1"/>
</dbReference>
<dbReference type="GO" id="GO:0005504">
    <property type="term" value="F:fatty acid binding"/>
    <property type="evidence" value="ECO:0007669"/>
    <property type="project" value="TreeGrafter"/>
</dbReference>
<evidence type="ECO:0000256" key="2">
    <source>
        <dbReference type="ARBA" id="ARBA00004275"/>
    </source>
</evidence>
<dbReference type="GO" id="GO:0005777">
    <property type="term" value="C:peroxisome"/>
    <property type="evidence" value="ECO:0007669"/>
    <property type="project" value="UniProtKB-SubCell"/>
</dbReference>
<evidence type="ECO:0000256" key="4">
    <source>
        <dbReference type="ARBA" id="ARBA00022630"/>
    </source>
</evidence>
<dbReference type="FunFam" id="1.20.140.10:FF:000005">
    <property type="entry name" value="Acyl-coenzyme A oxidase"/>
    <property type="match status" value="1"/>
</dbReference>
<dbReference type="GO" id="GO:0003997">
    <property type="term" value="F:acyl-CoA oxidase activity"/>
    <property type="evidence" value="ECO:0007669"/>
    <property type="project" value="UniProtKB-EC"/>
</dbReference>
<evidence type="ECO:0000256" key="7">
    <source>
        <dbReference type="ARBA" id="ARBA00023002"/>
    </source>
</evidence>
<dbReference type="GO" id="GO:0055088">
    <property type="term" value="P:lipid homeostasis"/>
    <property type="evidence" value="ECO:0007669"/>
    <property type="project" value="TreeGrafter"/>
</dbReference>
<accession>A0A9K3PA03</accession>
<protein>
    <recommendedName>
        <fullName evidence="10">Acyl-coenzyme A oxidase</fullName>
    </recommendedName>
</protein>
<dbReference type="PANTHER" id="PTHR10909:SF250">
    <property type="entry name" value="PEROXISOMAL ACYL-COENZYME A OXIDASE 1"/>
    <property type="match status" value="1"/>
</dbReference>
<evidence type="ECO:0000313" key="15">
    <source>
        <dbReference type="EMBL" id="KAG7339928.1"/>
    </source>
</evidence>
<comment type="similarity">
    <text evidence="3 10">Belongs to the acyl-CoA oxidase family.</text>
</comment>
<dbReference type="Pfam" id="PF22924">
    <property type="entry name" value="ACOX_C_alpha1"/>
    <property type="match status" value="1"/>
</dbReference>
<keyword evidence="8" id="KW-0443">Lipid metabolism</keyword>
<name>A0A9K3PA03_9STRA</name>
<evidence type="ECO:0000256" key="10">
    <source>
        <dbReference type="PIRNR" id="PIRNR000168"/>
    </source>
</evidence>
<feature type="domain" description="Acyl-coenzyme A oxidase N-terminal" evidence="13">
    <location>
        <begin position="30"/>
        <end position="158"/>
    </location>
</feature>
<comment type="cofactor">
    <cofactor evidence="1">
        <name>FAD</name>
        <dbReference type="ChEBI" id="CHEBI:57692"/>
    </cofactor>
</comment>
<dbReference type="InterPro" id="IPR006091">
    <property type="entry name" value="Acyl-CoA_Oxase/DH_mid-dom"/>
</dbReference>
<proteinExistence type="inferred from homology"/>
<evidence type="ECO:0000313" key="16">
    <source>
        <dbReference type="Proteomes" id="UP000693970"/>
    </source>
</evidence>
<reference evidence="15" key="1">
    <citation type="journal article" date="2021" name="Sci. Rep.">
        <title>Diploid genomic architecture of Nitzschia inconspicua, an elite biomass production diatom.</title>
        <authorList>
            <person name="Oliver A."/>
            <person name="Podell S."/>
            <person name="Pinowska A."/>
            <person name="Traller J.C."/>
            <person name="Smith S.R."/>
            <person name="McClure R."/>
            <person name="Beliaev A."/>
            <person name="Bohutskyi P."/>
            <person name="Hill E.A."/>
            <person name="Rabines A."/>
            <person name="Zheng H."/>
            <person name="Allen L.Z."/>
            <person name="Kuo A."/>
            <person name="Grigoriev I.V."/>
            <person name="Allen A.E."/>
            <person name="Hazlebeck D."/>
            <person name="Allen E.E."/>
        </authorList>
    </citation>
    <scope>NUCLEOTIDE SEQUENCE</scope>
    <source>
        <strain evidence="15">Hildebrandi</strain>
    </source>
</reference>
<keyword evidence="6" id="KW-0276">Fatty acid metabolism</keyword>
<feature type="domain" description="Acyl-CoA oxidase/dehydrogenase middle" evidence="12">
    <location>
        <begin position="160"/>
        <end position="277"/>
    </location>
</feature>
<evidence type="ECO:0000256" key="1">
    <source>
        <dbReference type="ARBA" id="ARBA00001974"/>
    </source>
</evidence>